<feature type="compositionally biased region" description="Basic and acidic residues" evidence="1">
    <location>
        <begin position="641"/>
        <end position="659"/>
    </location>
</feature>
<dbReference type="PANTHER" id="PTHR12320">
    <property type="entry name" value="PROTEIN PHOSPHATASE 2C"/>
    <property type="match status" value="1"/>
</dbReference>
<dbReference type="EMBL" id="KZ819663">
    <property type="protein sequence ID" value="PWN29286.1"/>
    <property type="molecule type" value="Genomic_DNA"/>
</dbReference>
<name>A0A316UVF6_9BASI</name>
<evidence type="ECO:0000259" key="2">
    <source>
        <dbReference type="PROSITE" id="PS51746"/>
    </source>
</evidence>
<feature type="region of interest" description="Disordered" evidence="1">
    <location>
        <begin position="626"/>
        <end position="659"/>
    </location>
</feature>
<feature type="region of interest" description="Disordered" evidence="1">
    <location>
        <begin position="685"/>
        <end position="721"/>
    </location>
</feature>
<dbReference type="STRING" id="1569628.A0A316UVF6"/>
<dbReference type="PROSITE" id="PS51746">
    <property type="entry name" value="PPM_2"/>
    <property type="match status" value="1"/>
</dbReference>
<feature type="compositionally biased region" description="Low complexity" evidence="1">
    <location>
        <begin position="284"/>
        <end position="305"/>
    </location>
</feature>
<dbReference type="SMART" id="SM00332">
    <property type="entry name" value="PP2Cc"/>
    <property type="match status" value="1"/>
</dbReference>
<organism evidence="3 4">
    <name type="scientific">Jaminaea rosea</name>
    <dbReference type="NCBI Taxonomy" id="1569628"/>
    <lineage>
        <taxon>Eukaryota</taxon>
        <taxon>Fungi</taxon>
        <taxon>Dikarya</taxon>
        <taxon>Basidiomycota</taxon>
        <taxon>Ustilaginomycotina</taxon>
        <taxon>Exobasidiomycetes</taxon>
        <taxon>Microstromatales</taxon>
        <taxon>Microstromatales incertae sedis</taxon>
        <taxon>Jaminaea</taxon>
    </lineage>
</organism>
<dbReference type="GeneID" id="37030846"/>
<feature type="region of interest" description="Disordered" evidence="1">
    <location>
        <begin position="223"/>
        <end position="344"/>
    </location>
</feature>
<gene>
    <name evidence="3" type="ORF">BDZ90DRAFT_277591</name>
</gene>
<evidence type="ECO:0000313" key="3">
    <source>
        <dbReference type="EMBL" id="PWN29286.1"/>
    </source>
</evidence>
<dbReference type="Gene3D" id="3.60.40.10">
    <property type="entry name" value="PPM-type phosphatase domain"/>
    <property type="match status" value="2"/>
</dbReference>
<dbReference type="GO" id="GO:0004722">
    <property type="term" value="F:protein serine/threonine phosphatase activity"/>
    <property type="evidence" value="ECO:0007669"/>
    <property type="project" value="TreeGrafter"/>
</dbReference>
<dbReference type="InterPro" id="IPR036457">
    <property type="entry name" value="PPM-type-like_dom_sf"/>
</dbReference>
<dbReference type="Proteomes" id="UP000245884">
    <property type="component" value="Unassembled WGS sequence"/>
</dbReference>
<proteinExistence type="predicted"/>
<dbReference type="InterPro" id="IPR039123">
    <property type="entry name" value="PPTC7"/>
</dbReference>
<feature type="compositionally biased region" description="Polar residues" evidence="1">
    <location>
        <begin position="37"/>
        <end position="52"/>
    </location>
</feature>
<protein>
    <recommendedName>
        <fullName evidence="2">PPM-type phosphatase domain-containing protein</fullName>
    </recommendedName>
</protein>
<keyword evidence="4" id="KW-1185">Reference proteome</keyword>
<dbReference type="AlphaFoldDB" id="A0A316UVF6"/>
<feature type="compositionally biased region" description="Low complexity" evidence="1">
    <location>
        <begin position="14"/>
        <end position="36"/>
    </location>
</feature>
<feature type="compositionally biased region" description="Polar residues" evidence="1">
    <location>
        <begin position="255"/>
        <end position="273"/>
    </location>
</feature>
<feature type="region of interest" description="Disordered" evidence="1">
    <location>
        <begin position="160"/>
        <end position="189"/>
    </location>
</feature>
<evidence type="ECO:0000256" key="1">
    <source>
        <dbReference type="SAM" id="MobiDB-lite"/>
    </source>
</evidence>
<feature type="region of interest" description="Disordered" evidence="1">
    <location>
        <begin position="1"/>
        <end position="63"/>
    </location>
</feature>
<feature type="region of interest" description="Disordered" evidence="1">
    <location>
        <begin position="579"/>
        <end position="613"/>
    </location>
</feature>
<feature type="compositionally biased region" description="Gly residues" evidence="1">
    <location>
        <begin position="223"/>
        <end position="233"/>
    </location>
</feature>
<accession>A0A316UVF6</accession>
<feature type="compositionally biased region" description="Low complexity" evidence="1">
    <location>
        <begin position="685"/>
        <end position="710"/>
    </location>
</feature>
<feature type="region of interest" description="Disordered" evidence="1">
    <location>
        <begin position="380"/>
        <end position="420"/>
    </location>
</feature>
<dbReference type="OrthoDB" id="60843at2759"/>
<sequence>MAKIPRHHRHLWHRAASTPTSSSRSVAVSRRAIVSTYASQPHTSRHATQQQQQRDEAGPAGADEWELTSTAAPASNDVDHLVASTSAVTLDDRPRASRPAPASRTALYSIPAPKARFLWSSPALPITSSSCSSSPSHAAPFSSSAPARITLQWLDPNPPEIVRTWSQSRRSTRPPSPPDRTLPPADFDFAHHDQYSSNSFYLSEADGLSAATFAASSSYHGANGGSGANGGGSSSSSSSSSSDGGGQAPGDLPPSFTSTTTNGQPGRTHTPTSPHDRNQAHSKAPQAPAVAPVPLLASSSLSNPSHTSIELSTSPAQPSSPRSFSIQHDHSPLPPLYEFRHGAYGIPKRHPLAAQQQAPKKRGNANSSTGRGVLAAAADFLAGPVPPPPPPRPSSSSAAQPPKKTSPPSTQPARLDPDTLRSVQVGEDSYFLRSDSFGIADGVGGWATRPGANPALFSRLLMHFCSVELSRYDEIMARNKQGDGVARGEEEAALRAFWEVDPVEVMHRAWERCVRISRREGILGSSTALLAMLRGDQLRIANLGDCVLLIVRRGHLLFRSQEQQHSFNFPVQLGMMHQRGGTEQDAVDPVASHAKSSTSPPPPPSAAAADEDLDSVEPESLLLEQRRKHDEAAAHASAAARRFEEEEAQREREERRRRAEFEGKDMKLFDAELEAGQAFDFDPQAGAARTASSHATTAAATQQQQQQQGGLEDSVHSTGEGEARSTVYVGFDDSHPWDEPRRDCGRWTIQVQRGDVIILASDGLVDNLFDDDILEEVQRFAPPADDVEHEQHEDYTSDAAEAEAEEEEWPPLNFSPQLLSEALCSRAKSVSQDSKAIISPFQQRATEEGLPYVGGKHDDISVLVAVVVGEDGGDGRRLRLRR</sequence>
<feature type="compositionally biased region" description="Pro residues" evidence="1">
    <location>
        <begin position="384"/>
        <end position="393"/>
    </location>
</feature>
<feature type="compositionally biased region" description="Low complexity" evidence="1">
    <location>
        <begin position="394"/>
        <end position="412"/>
    </location>
</feature>
<dbReference type="SUPFAM" id="SSF81606">
    <property type="entry name" value="PP2C-like"/>
    <property type="match status" value="2"/>
</dbReference>
<feature type="domain" description="PPM-type phosphatase" evidence="2">
    <location>
        <begin position="404"/>
        <end position="867"/>
    </location>
</feature>
<dbReference type="FunFam" id="3.60.40.10:FF:000130">
    <property type="entry name" value="Related to PTC7-type 2C protein phosphatase"/>
    <property type="match status" value="1"/>
</dbReference>
<dbReference type="InterPro" id="IPR001932">
    <property type="entry name" value="PPM-type_phosphatase-like_dom"/>
</dbReference>
<evidence type="ECO:0000313" key="4">
    <source>
        <dbReference type="Proteomes" id="UP000245884"/>
    </source>
</evidence>
<dbReference type="RefSeq" id="XP_025363898.1">
    <property type="nucleotide sequence ID" value="XM_025509023.1"/>
</dbReference>
<feature type="compositionally biased region" description="Polar residues" evidence="1">
    <location>
        <begin position="306"/>
        <end position="326"/>
    </location>
</feature>
<feature type="compositionally biased region" description="Acidic residues" evidence="1">
    <location>
        <begin position="800"/>
        <end position="809"/>
    </location>
</feature>
<feature type="compositionally biased region" description="Basic residues" evidence="1">
    <location>
        <begin position="1"/>
        <end position="13"/>
    </location>
</feature>
<reference evidence="3 4" key="1">
    <citation type="journal article" date="2018" name="Mol. Biol. Evol.">
        <title>Broad Genomic Sampling Reveals a Smut Pathogenic Ancestry of the Fungal Clade Ustilaginomycotina.</title>
        <authorList>
            <person name="Kijpornyongpan T."/>
            <person name="Mondo S.J."/>
            <person name="Barry K."/>
            <person name="Sandor L."/>
            <person name="Lee J."/>
            <person name="Lipzen A."/>
            <person name="Pangilinan J."/>
            <person name="LaButti K."/>
            <person name="Hainaut M."/>
            <person name="Henrissat B."/>
            <person name="Grigoriev I.V."/>
            <person name="Spatafora J.W."/>
            <person name="Aime M.C."/>
        </authorList>
    </citation>
    <scope>NUCLEOTIDE SEQUENCE [LARGE SCALE GENOMIC DNA]</scope>
    <source>
        <strain evidence="3 4">MCA 5214</strain>
    </source>
</reference>
<dbReference type="PANTHER" id="PTHR12320:SF84">
    <property type="entry name" value="PROTEIN PHOSPHATASE"/>
    <property type="match status" value="1"/>
</dbReference>
<feature type="region of interest" description="Disordered" evidence="1">
    <location>
        <begin position="783"/>
        <end position="811"/>
    </location>
</feature>